<dbReference type="GO" id="GO:0016787">
    <property type="term" value="F:hydrolase activity"/>
    <property type="evidence" value="ECO:0007669"/>
    <property type="project" value="UniProtKB-KW"/>
</dbReference>
<dbReference type="PROSITE" id="PS51464">
    <property type="entry name" value="SIS"/>
    <property type="match status" value="2"/>
</dbReference>
<evidence type="ECO:0000313" key="8">
    <source>
        <dbReference type="Proteomes" id="UP000281904"/>
    </source>
</evidence>
<dbReference type="EMBL" id="JADULK010000002">
    <property type="protein sequence ID" value="MBH1928966.1"/>
    <property type="molecule type" value="Genomic_DNA"/>
</dbReference>
<reference evidence="6 9" key="2">
    <citation type="submission" date="2020-11" db="EMBL/GenBank/DDBJ databases">
        <title>Enhanced detection system for hospital associated transmission using whole genome sequencing surveillance.</title>
        <authorList>
            <person name="Harrison L.H."/>
            <person name="Van Tyne D."/>
            <person name="Marsh J.W."/>
            <person name="Griffith M.P."/>
            <person name="Snyder D.J."/>
            <person name="Cooper V.S."/>
            <person name="Mustapha M."/>
        </authorList>
    </citation>
    <scope>NUCLEOTIDE SEQUENCE [LARGE SCALE GENOMIC DNA]</scope>
    <source>
        <strain evidence="6 9">SER00230</strain>
    </source>
</reference>
<dbReference type="EMBL" id="LR134493">
    <property type="protein sequence ID" value="VEI69381.1"/>
    <property type="molecule type" value="Genomic_DNA"/>
</dbReference>
<dbReference type="GO" id="GO:0005886">
    <property type="term" value="C:plasma membrane"/>
    <property type="evidence" value="ECO:0007669"/>
    <property type="project" value="TreeGrafter"/>
</dbReference>
<evidence type="ECO:0000313" key="9">
    <source>
        <dbReference type="Proteomes" id="UP000624159"/>
    </source>
</evidence>
<evidence type="ECO:0000256" key="3">
    <source>
        <dbReference type="ARBA" id="ARBA00022801"/>
    </source>
</evidence>
<dbReference type="InterPro" id="IPR035464">
    <property type="entry name" value="SIS_AgaS"/>
</dbReference>
<dbReference type="GO" id="GO:0097367">
    <property type="term" value="F:carbohydrate derivative binding"/>
    <property type="evidence" value="ECO:0007669"/>
    <property type="project" value="InterPro"/>
</dbReference>
<dbReference type="PANTHER" id="PTHR32502">
    <property type="entry name" value="N-ACETYLGALACTOSAMINE PERMEASE II COMPONENT-RELATED"/>
    <property type="match status" value="1"/>
</dbReference>
<dbReference type="Proteomes" id="UP000281904">
    <property type="component" value="Chromosome"/>
</dbReference>
<keyword evidence="2" id="KW-0677">Repeat</keyword>
<dbReference type="PANTHER" id="PTHR32502:SF3">
    <property type="entry name" value="D-GALACTOSAMINE-6-PHOSPHATE DEAMINASE AGAS-RELATED"/>
    <property type="match status" value="1"/>
</dbReference>
<sequence>MPHTEIFSTATPDSWTEAEIRQQPASWLRALERLDDLRRPLEQFLAPLLLDGDLRIVLTGAGTSAFIGEIIAPWLARHTGKNFSALPTTDLVTNPQDYLNAAHPLLLVSFGRSGNSPESLAAIELANQLVPECHHLVITCNEGGSLYQNARDDGNALALLMPAETHDRGFAMTSSITTMMLSCLAAFAPAVFNARRFGDVAERCQRILASLGDFRTGVFGNQPWQRVAYLGSGGLQGAAREAALKVLELTAGRLAAFYDSPAGFRHGPKSLVDDKTLVVVFISGHPYTRRYDLDLLAELRREKQAQRVVAIAAQPDAVIEQGPHILLPPAREFNDVELAFCFLMYAQVFALSESLKAGITPDTPSASGAVNRVVQGVVIHAWQA</sequence>
<dbReference type="RefSeq" id="WP_126532259.1">
    <property type="nucleotide sequence ID" value="NZ_JADULK010000002.1"/>
</dbReference>
<evidence type="ECO:0000256" key="1">
    <source>
        <dbReference type="ARBA" id="ARBA00007748"/>
    </source>
</evidence>
<dbReference type="AlphaFoldDB" id="A0A448SNY4"/>
<gene>
    <name evidence="7" type="primary">agaS</name>
    <name evidence="6" type="ORF">I5U13_04690</name>
    <name evidence="7" type="ORF">NCTC10036_03633</name>
</gene>
<dbReference type="InterPro" id="IPR035466">
    <property type="entry name" value="GlmS/AgaS_SIS"/>
</dbReference>
<dbReference type="InterPro" id="IPR014180">
    <property type="entry name" value="Sugar_isomerase_AgaS"/>
</dbReference>
<dbReference type="InterPro" id="IPR046348">
    <property type="entry name" value="SIS_dom_sf"/>
</dbReference>
<evidence type="ECO:0000313" key="7">
    <source>
        <dbReference type="EMBL" id="VEI69381.1"/>
    </source>
</evidence>
<comment type="catalytic activity">
    <reaction evidence="4">
        <text>D-galactosamine 6-phosphate + H2O = D-tagatopyranose 1-phosphate + NH4(+)</text>
        <dbReference type="Rhea" id="RHEA:47680"/>
        <dbReference type="ChEBI" id="CHEBI:15377"/>
        <dbReference type="ChEBI" id="CHEBI:28938"/>
        <dbReference type="ChEBI" id="CHEBI:71674"/>
        <dbReference type="ChEBI" id="CHEBI:138150"/>
    </reaction>
</comment>
<reference evidence="7 8" key="1">
    <citation type="submission" date="2018-12" db="EMBL/GenBank/DDBJ databases">
        <authorList>
            <consortium name="Pathogen Informatics"/>
        </authorList>
    </citation>
    <scope>NUCLEOTIDE SEQUENCE [LARGE SCALE GENOMIC DNA]</scope>
    <source>
        <strain evidence="7 8">NCTC10036</strain>
    </source>
</reference>
<feature type="domain" description="SIS" evidence="5">
    <location>
        <begin position="215"/>
        <end position="364"/>
    </location>
</feature>
<dbReference type="SUPFAM" id="SSF53697">
    <property type="entry name" value="SIS domain"/>
    <property type="match status" value="1"/>
</dbReference>
<protein>
    <submittedName>
        <fullName evidence="6">SIS domain-containing protein</fullName>
    </submittedName>
    <submittedName>
        <fullName evidence="7">Tagatose-6-phosphate ketose/aldose isomerase</fullName>
        <ecNumber evidence="7">5.3.1.-</ecNumber>
    </submittedName>
</protein>
<dbReference type="GO" id="GO:0016853">
    <property type="term" value="F:isomerase activity"/>
    <property type="evidence" value="ECO:0007669"/>
    <property type="project" value="UniProtKB-KW"/>
</dbReference>
<evidence type="ECO:0000256" key="2">
    <source>
        <dbReference type="ARBA" id="ARBA00022737"/>
    </source>
</evidence>
<evidence type="ECO:0000313" key="6">
    <source>
        <dbReference type="EMBL" id="MBH1928966.1"/>
    </source>
</evidence>
<proteinExistence type="inferred from homology"/>
<dbReference type="GO" id="GO:0009401">
    <property type="term" value="P:phosphoenolpyruvate-dependent sugar phosphotransferase system"/>
    <property type="evidence" value="ECO:0007669"/>
    <property type="project" value="TreeGrafter"/>
</dbReference>
<evidence type="ECO:0000256" key="4">
    <source>
        <dbReference type="ARBA" id="ARBA00029292"/>
    </source>
</evidence>
<evidence type="ECO:0000259" key="5">
    <source>
        <dbReference type="PROSITE" id="PS51464"/>
    </source>
</evidence>
<comment type="similarity">
    <text evidence="1">Belongs to the SIS family. AgaS subfamily.</text>
</comment>
<feature type="domain" description="SIS" evidence="5">
    <location>
        <begin position="45"/>
        <end position="197"/>
    </location>
</feature>
<dbReference type="CDD" id="cd05008">
    <property type="entry name" value="SIS_GlmS_GlmD_1"/>
    <property type="match status" value="1"/>
</dbReference>
<accession>A0A448SNY4</accession>
<keyword evidence="9" id="KW-1185">Reference proteome</keyword>
<dbReference type="Proteomes" id="UP000624159">
    <property type="component" value="Unassembled WGS sequence"/>
</dbReference>
<dbReference type="Pfam" id="PF01380">
    <property type="entry name" value="SIS"/>
    <property type="match status" value="2"/>
</dbReference>
<dbReference type="InterPro" id="IPR050303">
    <property type="entry name" value="GatZ_KbaZ_carbometab"/>
</dbReference>
<keyword evidence="3" id="KW-0378">Hydrolase</keyword>
<dbReference type="CDD" id="cd05010">
    <property type="entry name" value="SIS_AgaS_like"/>
    <property type="match status" value="1"/>
</dbReference>
<dbReference type="EC" id="5.3.1.-" evidence="7"/>
<dbReference type="GO" id="GO:1901135">
    <property type="term" value="P:carbohydrate derivative metabolic process"/>
    <property type="evidence" value="ECO:0007669"/>
    <property type="project" value="InterPro"/>
</dbReference>
<name>A0A448SNY4_SERRU</name>
<dbReference type="NCBIfam" id="TIGR02815">
    <property type="entry name" value="agaS_fam"/>
    <property type="match status" value="1"/>
</dbReference>
<keyword evidence="7" id="KW-0413">Isomerase</keyword>
<organism evidence="7 8">
    <name type="scientific">Serratia rubidaea</name>
    <name type="common">Serratia marinorubra</name>
    <dbReference type="NCBI Taxonomy" id="61652"/>
    <lineage>
        <taxon>Bacteria</taxon>
        <taxon>Pseudomonadati</taxon>
        <taxon>Pseudomonadota</taxon>
        <taxon>Gammaproteobacteria</taxon>
        <taxon>Enterobacterales</taxon>
        <taxon>Yersiniaceae</taxon>
        <taxon>Serratia</taxon>
    </lineage>
</organism>
<dbReference type="InterPro" id="IPR001347">
    <property type="entry name" value="SIS_dom"/>
</dbReference>
<dbReference type="Gene3D" id="3.40.50.10490">
    <property type="entry name" value="Glucose-6-phosphate isomerase like protein, domain 1"/>
    <property type="match status" value="2"/>
</dbReference>